<dbReference type="InterPro" id="IPR013783">
    <property type="entry name" value="Ig-like_fold"/>
</dbReference>
<dbReference type="AlphaFoldDB" id="A0A4Y8PPT7"/>
<dbReference type="InterPro" id="IPR022409">
    <property type="entry name" value="PKD/Chitinase_dom"/>
</dbReference>
<keyword evidence="3" id="KW-1185">Reference proteome</keyword>
<feature type="domain" description="PKD/Chitinase" evidence="1">
    <location>
        <begin position="41"/>
        <end position="144"/>
    </location>
</feature>
<sequence>MKIKTNCGTTKTVGPKTFEIIMPDNNNPPVFEAGFFNNWDLAGFEPINQVVVGSYVNLRVIQDPRPTPPHPYDPDGDGIIYIWDWDNSSSWLQYVYNEKFGYNYEDHYNMIKADVLGHHTIKVTAMDTRGATSSKTVSLDVVPPNPVPQIDLPPKVVEGRPFTPDISGSRSYSPGGYAIKQYIWGNKLSIYPSPGQQTVTLDVVDSNGLHAISPAQATLNVLPDLPPKAQLAYNATGVRGVSMSFKDTSYSPDDDPIGSHTDTLTCDVNNNGSYADDVSKVLIRDASGSFTYTPTQVGKCRIRVYIDEATPQHKSAQQDYVIDVVNDNPTATFTMAGEVTPPALNLPTAITPDMLLSASWRSGSLDGDVGKAWYKNSSGNLQTLPIYDTPAYSNMMTAANAPDPGALTVRDATKEEIDAVALGEDIKIISDTSNHRYVVQKNGVTIRTISNPYWSYRYYSTPDYLYFLVGDGSGANGCSSTYNTYLRYPINRLMDLTYSPGTFYTCSNSSNQFMDALAPNNHYSMYGTPVYSISSAWNYSQGYTEWFVSKVLDGGTVWSLKEPGALSSTTVLNANLSKLAYTMTDTNVHLRVRNTADGRSLQRCCHYQRNFQ</sequence>
<dbReference type="Gene3D" id="2.60.40.10">
    <property type="entry name" value="Immunoglobulins"/>
    <property type="match status" value="1"/>
</dbReference>
<comment type="caution">
    <text evidence="2">The sequence shown here is derived from an EMBL/GenBank/DDBJ whole genome shotgun (WGS) entry which is preliminary data.</text>
</comment>
<name>A0A4Y8PPT7_9BACL</name>
<evidence type="ECO:0000313" key="2">
    <source>
        <dbReference type="EMBL" id="TFE82789.1"/>
    </source>
</evidence>
<proteinExistence type="predicted"/>
<dbReference type="EMBL" id="MYFO01000068">
    <property type="protein sequence ID" value="TFE82789.1"/>
    <property type="molecule type" value="Genomic_DNA"/>
</dbReference>
<evidence type="ECO:0000259" key="1">
    <source>
        <dbReference type="SMART" id="SM00089"/>
    </source>
</evidence>
<dbReference type="Proteomes" id="UP000298246">
    <property type="component" value="Unassembled WGS sequence"/>
</dbReference>
<accession>A0A4Y8PPT7</accession>
<evidence type="ECO:0000313" key="3">
    <source>
        <dbReference type="Proteomes" id="UP000298246"/>
    </source>
</evidence>
<organism evidence="2 3">
    <name type="scientific">Paenibacillus athensensis</name>
    <dbReference type="NCBI Taxonomy" id="1967502"/>
    <lineage>
        <taxon>Bacteria</taxon>
        <taxon>Bacillati</taxon>
        <taxon>Bacillota</taxon>
        <taxon>Bacilli</taxon>
        <taxon>Bacillales</taxon>
        <taxon>Paenibacillaceae</taxon>
        <taxon>Paenibacillus</taxon>
    </lineage>
</organism>
<reference evidence="2 3" key="1">
    <citation type="submission" date="2017-03" db="EMBL/GenBank/DDBJ databases">
        <title>Isolation of Levoglucosan Utilizing Bacteria.</title>
        <authorList>
            <person name="Arya A.S."/>
        </authorList>
    </citation>
    <scope>NUCLEOTIDE SEQUENCE [LARGE SCALE GENOMIC DNA]</scope>
    <source>
        <strain evidence="2 3">MEC069</strain>
    </source>
</reference>
<protein>
    <recommendedName>
        <fullName evidence="1">PKD/Chitinase domain-containing protein</fullName>
    </recommendedName>
</protein>
<gene>
    <name evidence="2" type="ORF">B5M42_24495</name>
</gene>
<dbReference type="SMART" id="SM00089">
    <property type="entry name" value="PKD"/>
    <property type="match status" value="1"/>
</dbReference>